<name>A0AAV4AAP4_9GAST</name>
<dbReference type="PROSITE" id="PS50893">
    <property type="entry name" value="ABC_TRANSPORTER_2"/>
    <property type="match status" value="2"/>
</dbReference>
<dbReference type="InterPro" id="IPR017871">
    <property type="entry name" value="ABC_transporter-like_CS"/>
</dbReference>
<keyword evidence="2" id="KW-0813">Transport</keyword>
<evidence type="ECO:0000256" key="6">
    <source>
        <dbReference type="ARBA" id="ARBA00022840"/>
    </source>
</evidence>
<keyword evidence="6 12" id="KW-0067">ATP-binding</keyword>
<dbReference type="InterPro" id="IPR013525">
    <property type="entry name" value="ABC2_TM"/>
</dbReference>
<dbReference type="InterPro" id="IPR026082">
    <property type="entry name" value="ABCA"/>
</dbReference>
<keyword evidence="3 10" id="KW-0812">Transmembrane</keyword>
<sequence>MVLRLRVKSTPHPNVTEWKPCSYTHLSSRLRHLILAYSPGNEATDKIMFEAAEKLRLAKASFPTEQELVKAAVPAGENQTSIYLGGVIFESDFVNQTGKLKLGKNVVYKIRLSYSPRVIYNPSRKLSFSSDTSWSTNFMFPPNQQVGPRAENTTCNGNPGYRREGFLAIQDAVDDAILKDFLSGAALDQYMSTRKVLRRHPYPPYREDNYVLVLQQQFPIIIMLSFVVIVLGMVRDIVLEKERRLKESMKMMGIANWLHWTAWFTKHFLFLLISVGVMTLFYCVKIDHKKGGVIAETNPAVLFIYLICFAIASITFCFATSVFFSKANTGAALSGILFFCMYLPYFFLEQRYTTMSQKSKLLACLDFQVAMAFGGKLLGMFEGVGSGIQLSTLASNVSVDDNFSMAIVMVMLLFDSVLHCLIAWYVEAVFPGEYGMPLPWYFPLSPSYWGCSSFYSSPLSLGEGIGVGQDPDLFEKEPNEAAGIQIRNLRKVYGRGEKAKVAVAGMTLNMYEGQITALLGHNGAGKTTTMSMLTGFYPPTGGSALVNGFDIRYEIGQVRSSLGLCPQHDILFDNLTVEEHLIFFGLLKGVPRAEVVPQCEEMLRDTELLPKLKARSKTLSGGMKRKLSVCIALIGNSKVVFLDEPSSGLDPNARRSIWTVLQKNRGGRTMVLSTHFMDEADLLGDRIAIMAEGVVKCCGSSLFLKKKYGAGYHMVVVKDSGCDVNQVTTVVESHIPGAELESNIGAELSYILPQSQVRHFEALFTELEARQVQLGISSFGASVTTMEEVFIRVGESGEGNIKERLQHQAPRPSSPKALPASPAVSSNSSGSTPVLTASNNGAINGSCFFPMSRSANGVERVRHFSGASHPSDWHINADTDLLLGSEPRMRKNSGGLLHLQQFRAMLTKRILHTLRNKLVTLSQLIVPLFYTIMGIVVIKTLPSFTSMPALELTSSQFKDNYIPFGLNSTYSIAWHAAASYAAQFSGSSKTINVSAQSEFHKGMTAYDYLKIAGTKGLASYNLRYLLAADFGGRQNVLTATAYYNNQGYHSIAISLASLYNGLLQLFTNSDHYSIDTINHPLPQTVHDKINNQGLGKDPTGFTLGFNMTFGMAFLASSFVLFLVRERTIKAKHIQFVSGVHPANFWLSTFCWDIINYLIPCLLIIVVFFIFSIDPFTQDLHWLHIILLFVLYGWAMLPYMYLFSFAFTVPSTAYVWITMFNIITGVLFMLVVIIFSIPQIGLQQTSTILEWLFMVLFPNFSLAQGLFEFYQNQQNLEICKPVDQFCPFFKTINMTNPCCVGNCGEFCLYHNKNFLGWEKNGIGRMLFFLSIQGVVLWVLLAMLESGFLQRIRLAISSYNEVPSHTARSEISNNLTGVQEDEDVVRERIRISNLVQDGRLDSDKLVVHNLTKYYGSFLAVDGLSVGIPSGECFGLLGINGAGKTSTFMMLTGDSDISAGDAYLDCLSLKMQKEMARKHLGYCPQFDALIGQLTGRETLFLFARLRGIYEEDISANVDMLMDKLLLTQHADKQCQTYSGGNKRKLSTAIALIGDPEVVFLDEPTTGMDPVARRMLWEVLAAVRDSGKTLVLTSHSMEECEALCTRLAIMVNGQFRCLGSPQHLKTKFGEGYTITTKVSFPEDGSPPDLEPLRDFMSRTFNDCVLTDIHENMLNYHVKDTKLSWAQVFGEMERAQARYNLEDYLVSQTSLEQVFISFARMSREDVPPLPGSRLSILQRCCPCFHCGGADEGNDVEEERLIEEEPVI</sequence>
<evidence type="ECO:0000256" key="1">
    <source>
        <dbReference type="ARBA" id="ARBA00004141"/>
    </source>
</evidence>
<dbReference type="GO" id="GO:0005319">
    <property type="term" value="F:lipid transporter activity"/>
    <property type="evidence" value="ECO:0007669"/>
    <property type="project" value="TreeGrafter"/>
</dbReference>
<dbReference type="PROSITE" id="PS00211">
    <property type="entry name" value="ABC_TRANSPORTER_1"/>
    <property type="match status" value="1"/>
</dbReference>
<feature type="domain" description="ABC transporter" evidence="11">
    <location>
        <begin position="484"/>
        <end position="717"/>
    </location>
</feature>
<evidence type="ECO:0000256" key="7">
    <source>
        <dbReference type="ARBA" id="ARBA00022989"/>
    </source>
</evidence>
<dbReference type="Pfam" id="PF12698">
    <property type="entry name" value="ABC2_membrane_3"/>
    <property type="match status" value="2"/>
</dbReference>
<evidence type="ECO:0000256" key="8">
    <source>
        <dbReference type="ARBA" id="ARBA00023136"/>
    </source>
</evidence>
<keyword evidence="5" id="KW-0547">Nucleotide-binding</keyword>
<feature type="region of interest" description="Disordered" evidence="9">
    <location>
        <begin position="804"/>
        <end position="837"/>
    </location>
</feature>
<feature type="domain" description="ABC transporter" evidence="11">
    <location>
        <begin position="1403"/>
        <end position="1633"/>
    </location>
</feature>
<proteinExistence type="predicted"/>
<comment type="subcellular location">
    <subcellularLocation>
        <location evidence="1">Membrane</location>
        <topology evidence="1">Multi-pass membrane protein</topology>
    </subcellularLocation>
</comment>
<evidence type="ECO:0000256" key="5">
    <source>
        <dbReference type="ARBA" id="ARBA00022741"/>
    </source>
</evidence>
<feature type="transmembrane region" description="Helical" evidence="10">
    <location>
        <begin position="918"/>
        <end position="941"/>
    </location>
</feature>
<feature type="transmembrane region" description="Helical" evidence="10">
    <location>
        <begin position="331"/>
        <end position="348"/>
    </location>
</feature>
<evidence type="ECO:0000256" key="3">
    <source>
        <dbReference type="ARBA" id="ARBA00022692"/>
    </source>
</evidence>
<evidence type="ECO:0000259" key="11">
    <source>
        <dbReference type="PROSITE" id="PS50893"/>
    </source>
</evidence>
<comment type="caution">
    <text evidence="12">The sequence shown here is derived from an EMBL/GenBank/DDBJ whole genome shotgun (WGS) entry which is preliminary data.</text>
</comment>
<evidence type="ECO:0000313" key="12">
    <source>
        <dbReference type="EMBL" id="GFO04313.1"/>
    </source>
</evidence>
<feature type="transmembrane region" description="Helical" evidence="10">
    <location>
        <begin position="403"/>
        <end position="426"/>
    </location>
</feature>
<keyword evidence="13" id="KW-1185">Reference proteome</keyword>
<dbReference type="InterPro" id="IPR003439">
    <property type="entry name" value="ABC_transporter-like_ATP-bd"/>
</dbReference>
<feature type="compositionally biased region" description="Low complexity" evidence="9">
    <location>
        <begin position="809"/>
        <end position="833"/>
    </location>
</feature>
<dbReference type="InterPro" id="IPR056264">
    <property type="entry name" value="R2_ABCA1-4-like"/>
</dbReference>
<feature type="transmembrane region" description="Helical" evidence="10">
    <location>
        <begin position="1153"/>
        <end position="1172"/>
    </location>
</feature>
<feature type="transmembrane region" description="Helical" evidence="10">
    <location>
        <begin position="1184"/>
        <end position="1206"/>
    </location>
</feature>
<dbReference type="EMBL" id="BLXT01003738">
    <property type="protein sequence ID" value="GFO04313.1"/>
    <property type="molecule type" value="Genomic_DNA"/>
</dbReference>
<feature type="transmembrane region" description="Helical" evidence="10">
    <location>
        <begin position="1212"/>
        <end position="1235"/>
    </location>
</feature>
<dbReference type="Gene3D" id="3.40.50.300">
    <property type="entry name" value="P-loop containing nucleotide triphosphate hydrolases"/>
    <property type="match status" value="2"/>
</dbReference>
<evidence type="ECO:0000256" key="9">
    <source>
        <dbReference type="SAM" id="MobiDB-lite"/>
    </source>
</evidence>
<keyword evidence="8 10" id="KW-0472">Membrane</keyword>
<gene>
    <name evidence="12" type="ORF">PoB_003081800</name>
</gene>
<feature type="transmembrane region" description="Helical" evidence="10">
    <location>
        <begin position="1103"/>
        <end position="1123"/>
    </location>
</feature>
<accession>A0AAV4AAP4</accession>
<protein>
    <submittedName>
        <fullName evidence="12">ATP-binding cassette sub-family a member 3</fullName>
    </submittedName>
</protein>
<evidence type="ECO:0000256" key="2">
    <source>
        <dbReference type="ARBA" id="ARBA00022448"/>
    </source>
</evidence>
<dbReference type="GO" id="GO:0140359">
    <property type="term" value="F:ABC-type transporter activity"/>
    <property type="evidence" value="ECO:0007669"/>
    <property type="project" value="InterPro"/>
</dbReference>
<dbReference type="Pfam" id="PF23321">
    <property type="entry name" value="R1_ABCA1"/>
    <property type="match status" value="1"/>
</dbReference>
<feature type="transmembrane region" description="Helical" evidence="10">
    <location>
        <begin position="1321"/>
        <end position="1342"/>
    </location>
</feature>
<dbReference type="SMART" id="SM00382">
    <property type="entry name" value="AAA"/>
    <property type="match status" value="2"/>
</dbReference>
<feature type="transmembrane region" description="Helical" evidence="10">
    <location>
        <begin position="260"/>
        <end position="282"/>
    </location>
</feature>
<organism evidence="12 13">
    <name type="scientific">Plakobranchus ocellatus</name>
    <dbReference type="NCBI Taxonomy" id="259542"/>
    <lineage>
        <taxon>Eukaryota</taxon>
        <taxon>Metazoa</taxon>
        <taxon>Spiralia</taxon>
        <taxon>Lophotrochozoa</taxon>
        <taxon>Mollusca</taxon>
        <taxon>Gastropoda</taxon>
        <taxon>Heterobranchia</taxon>
        <taxon>Euthyneura</taxon>
        <taxon>Panpulmonata</taxon>
        <taxon>Sacoglossa</taxon>
        <taxon>Placobranchoidea</taxon>
        <taxon>Plakobranchidae</taxon>
        <taxon>Plakobranchus</taxon>
    </lineage>
</organism>
<dbReference type="FunFam" id="3.40.50.300:FF:000298">
    <property type="entry name" value="ATP-binding cassette sub-family A member 12"/>
    <property type="match status" value="1"/>
</dbReference>
<feature type="transmembrane region" description="Helical" evidence="10">
    <location>
        <begin position="218"/>
        <end position="239"/>
    </location>
</feature>
<dbReference type="GO" id="GO:0005524">
    <property type="term" value="F:ATP binding"/>
    <property type="evidence" value="ECO:0007669"/>
    <property type="project" value="UniProtKB-KW"/>
</dbReference>
<dbReference type="Proteomes" id="UP000735302">
    <property type="component" value="Unassembled WGS sequence"/>
</dbReference>
<dbReference type="InterPro" id="IPR003593">
    <property type="entry name" value="AAA+_ATPase"/>
</dbReference>
<dbReference type="Pfam" id="PF00005">
    <property type="entry name" value="ABC_tran"/>
    <property type="match status" value="2"/>
</dbReference>
<dbReference type="InterPro" id="IPR027417">
    <property type="entry name" value="P-loop_NTPase"/>
</dbReference>
<dbReference type="PANTHER" id="PTHR19229">
    <property type="entry name" value="ATP-BINDING CASSETTE TRANSPORTER SUBFAMILY A ABCA"/>
    <property type="match status" value="1"/>
</dbReference>
<evidence type="ECO:0000256" key="10">
    <source>
        <dbReference type="SAM" id="Phobius"/>
    </source>
</evidence>
<dbReference type="GO" id="GO:0016020">
    <property type="term" value="C:membrane"/>
    <property type="evidence" value="ECO:0007669"/>
    <property type="project" value="UniProtKB-SubCell"/>
</dbReference>
<reference evidence="12 13" key="1">
    <citation type="journal article" date="2021" name="Elife">
        <title>Chloroplast acquisition without the gene transfer in kleptoplastic sea slugs, Plakobranchus ocellatus.</title>
        <authorList>
            <person name="Maeda T."/>
            <person name="Takahashi S."/>
            <person name="Yoshida T."/>
            <person name="Shimamura S."/>
            <person name="Takaki Y."/>
            <person name="Nagai Y."/>
            <person name="Toyoda A."/>
            <person name="Suzuki Y."/>
            <person name="Arimoto A."/>
            <person name="Ishii H."/>
            <person name="Satoh N."/>
            <person name="Nishiyama T."/>
            <person name="Hasebe M."/>
            <person name="Maruyama T."/>
            <person name="Minagawa J."/>
            <person name="Obokata J."/>
            <person name="Shigenobu S."/>
        </authorList>
    </citation>
    <scope>NUCLEOTIDE SEQUENCE [LARGE SCALE GENOMIC DNA]</scope>
</reference>
<dbReference type="CDD" id="cd03263">
    <property type="entry name" value="ABC_subfamily_A"/>
    <property type="match status" value="2"/>
</dbReference>
<dbReference type="FunFam" id="3.40.50.300:FF:000327">
    <property type="entry name" value="ATP-binding cassette sub-family A member 3"/>
    <property type="match status" value="1"/>
</dbReference>
<keyword evidence="7 10" id="KW-1133">Transmembrane helix</keyword>
<feature type="transmembrane region" description="Helical" evidence="10">
    <location>
        <begin position="1247"/>
        <end position="1266"/>
    </location>
</feature>
<keyword evidence="4" id="KW-0677">Repeat</keyword>
<dbReference type="SUPFAM" id="SSF52540">
    <property type="entry name" value="P-loop containing nucleoside triphosphate hydrolases"/>
    <property type="match status" value="2"/>
</dbReference>
<dbReference type="PANTHER" id="PTHR19229:SF250">
    <property type="entry name" value="ABC TRANSPORTER DOMAIN-CONTAINING PROTEIN-RELATED"/>
    <property type="match status" value="1"/>
</dbReference>
<feature type="transmembrane region" description="Helical" evidence="10">
    <location>
        <begin position="302"/>
        <end position="324"/>
    </location>
</feature>
<evidence type="ECO:0000313" key="13">
    <source>
        <dbReference type="Proteomes" id="UP000735302"/>
    </source>
</evidence>
<dbReference type="GO" id="GO:0016887">
    <property type="term" value="F:ATP hydrolysis activity"/>
    <property type="evidence" value="ECO:0007669"/>
    <property type="project" value="InterPro"/>
</dbReference>
<evidence type="ECO:0000256" key="4">
    <source>
        <dbReference type="ARBA" id="ARBA00022737"/>
    </source>
</evidence>